<reference evidence="1 2" key="1">
    <citation type="submission" date="2018-11" db="EMBL/GenBank/DDBJ databases">
        <title>The draft genome sequence of Amphritea balenae JAMM 1525T.</title>
        <authorList>
            <person name="Fang Z."/>
            <person name="Zhang Y."/>
            <person name="Han X."/>
        </authorList>
    </citation>
    <scope>NUCLEOTIDE SEQUENCE [LARGE SCALE GENOMIC DNA]</scope>
    <source>
        <strain evidence="1 2">JAMM 1525</strain>
    </source>
</reference>
<gene>
    <name evidence="1" type="ORF">EHS89_12820</name>
</gene>
<keyword evidence="2" id="KW-1185">Reference proteome</keyword>
<protein>
    <submittedName>
        <fullName evidence="1">Uncharacterized protein</fullName>
    </submittedName>
</protein>
<organism evidence="1 2">
    <name type="scientific">Amphritea balenae</name>
    <dbReference type="NCBI Taxonomy" id="452629"/>
    <lineage>
        <taxon>Bacteria</taxon>
        <taxon>Pseudomonadati</taxon>
        <taxon>Pseudomonadota</taxon>
        <taxon>Gammaproteobacteria</taxon>
        <taxon>Oceanospirillales</taxon>
        <taxon>Oceanospirillaceae</taxon>
        <taxon>Amphritea</taxon>
    </lineage>
</organism>
<accession>A0A3P1SMW7</accession>
<dbReference type="Proteomes" id="UP000267535">
    <property type="component" value="Unassembled WGS sequence"/>
</dbReference>
<name>A0A3P1SMW7_9GAMM</name>
<evidence type="ECO:0000313" key="1">
    <source>
        <dbReference type="EMBL" id="RRC98498.1"/>
    </source>
</evidence>
<dbReference type="RefSeq" id="WP_124926559.1">
    <property type="nucleotide sequence ID" value="NZ_BMOH01000002.1"/>
</dbReference>
<evidence type="ECO:0000313" key="2">
    <source>
        <dbReference type="Proteomes" id="UP000267535"/>
    </source>
</evidence>
<sequence length="139" mass="15851">MGEYKMLNSSREKLLVEAKEAGWRVEVDANGSDHYKKLICLQSKGVKVFVDKNIGISKSGDINYLKIYVHPDRYVQHDEFADLSLQPCINRQTKRNRHSHSALKGFPCFEGKGEPCGKAYKLNDVNDWKSFLIGFAGFH</sequence>
<dbReference type="EMBL" id="RQXV01000007">
    <property type="protein sequence ID" value="RRC98498.1"/>
    <property type="molecule type" value="Genomic_DNA"/>
</dbReference>
<dbReference type="AlphaFoldDB" id="A0A3P1SMW7"/>
<comment type="caution">
    <text evidence="1">The sequence shown here is derived from an EMBL/GenBank/DDBJ whole genome shotgun (WGS) entry which is preliminary data.</text>
</comment>
<proteinExistence type="predicted"/>